<dbReference type="CDD" id="cd01310">
    <property type="entry name" value="TatD_DNAse"/>
    <property type="match status" value="1"/>
</dbReference>
<protein>
    <submittedName>
        <fullName evidence="3">Uncharacterized protein</fullName>
    </submittedName>
</protein>
<dbReference type="Proteomes" id="UP001189429">
    <property type="component" value="Unassembled WGS sequence"/>
</dbReference>
<proteinExistence type="predicted"/>
<dbReference type="EMBL" id="CAUYUJ010018527">
    <property type="protein sequence ID" value="CAK0884302.1"/>
    <property type="molecule type" value="Genomic_DNA"/>
</dbReference>
<gene>
    <name evidence="3" type="ORF">PCOR1329_LOCUS66281</name>
</gene>
<accession>A0ABN9WGR8</accession>
<reference evidence="3" key="1">
    <citation type="submission" date="2023-10" db="EMBL/GenBank/DDBJ databases">
        <authorList>
            <person name="Chen Y."/>
            <person name="Shah S."/>
            <person name="Dougan E. K."/>
            <person name="Thang M."/>
            <person name="Chan C."/>
        </authorList>
    </citation>
    <scope>NUCLEOTIDE SEQUENCE [LARGE SCALE GENOMIC DNA]</scope>
</reference>
<evidence type="ECO:0000256" key="2">
    <source>
        <dbReference type="SAM" id="MobiDB-lite"/>
    </source>
</evidence>
<dbReference type="InterPro" id="IPR018228">
    <property type="entry name" value="DNase_TatD-rel_CS"/>
</dbReference>
<evidence type="ECO:0000313" key="4">
    <source>
        <dbReference type="Proteomes" id="UP001189429"/>
    </source>
</evidence>
<keyword evidence="4" id="KW-1185">Reference proteome</keyword>
<organism evidence="3 4">
    <name type="scientific">Prorocentrum cordatum</name>
    <dbReference type="NCBI Taxonomy" id="2364126"/>
    <lineage>
        <taxon>Eukaryota</taxon>
        <taxon>Sar</taxon>
        <taxon>Alveolata</taxon>
        <taxon>Dinophyceae</taxon>
        <taxon>Prorocentrales</taxon>
        <taxon>Prorocentraceae</taxon>
        <taxon>Prorocentrum</taxon>
    </lineage>
</organism>
<dbReference type="PANTHER" id="PTHR46363">
    <property type="entry name" value="DEOXYRIBONUCLEASE TATDN2-RELATED"/>
    <property type="match status" value="1"/>
</dbReference>
<dbReference type="PANTHER" id="PTHR46363:SF1">
    <property type="entry name" value="DEOXYRIBONUCLEASE TATDN2-RELATED"/>
    <property type="match status" value="1"/>
</dbReference>
<dbReference type="Gene3D" id="3.20.20.140">
    <property type="entry name" value="Metal-dependent hydrolases"/>
    <property type="match status" value="1"/>
</dbReference>
<name>A0ABN9WGR8_9DINO</name>
<sequence length="439" mass="49170">MIPARSQPKSGWLELFPKLWRWPKLLCLCIALLSKRARDGLIRTPELLRAVWLMRRRFFGSHTSLGNRLQDAAAQASPPPPNPEHQLSRGHGRAVAAFAVPSYAAGAREAYTRRYVADLARVQSMLPPESRWIDTHCHLESILYRTWPGGKRPRVMDNEEPMDLLALVESWPPGLEACICNIAFQRLSESWGRMSEWEWLTETLPVLQPGTLLGSKIWFTIGIHPSDADRWGSDAERHMCSLLSHPRCVGIGECGLDFSFDHKGNEADLQLRAFRAQASLAVETGKALVVHARQAEQLCFQVLSETVPPDHPIHVHCYSDSLEHALQLCDVWENLRIGFTGCITFALEDKGKSKGRGSKGRGKSRDRPEHFAALVQGLPLSRLLIETDGPYMCPEPFRGQTAHPGHVHRVAERIAQLKGVPLATVMAVTRESCRTVYGI</sequence>
<evidence type="ECO:0000256" key="1">
    <source>
        <dbReference type="ARBA" id="ARBA00022801"/>
    </source>
</evidence>
<keyword evidence="1" id="KW-0378">Hydrolase</keyword>
<dbReference type="SUPFAM" id="SSF51556">
    <property type="entry name" value="Metallo-dependent hydrolases"/>
    <property type="match status" value="1"/>
</dbReference>
<dbReference type="InterPro" id="IPR032466">
    <property type="entry name" value="Metal_Hydrolase"/>
</dbReference>
<comment type="caution">
    <text evidence="3">The sequence shown here is derived from an EMBL/GenBank/DDBJ whole genome shotgun (WGS) entry which is preliminary data.</text>
</comment>
<dbReference type="InterPro" id="IPR001130">
    <property type="entry name" value="TatD-like"/>
</dbReference>
<evidence type="ECO:0000313" key="3">
    <source>
        <dbReference type="EMBL" id="CAK0884302.1"/>
    </source>
</evidence>
<dbReference type="PROSITE" id="PS01091">
    <property type="entry name" value="TATD_3"/>
    <property type="match status" value="1"/>
</dbReference>
<feature type="region of interest" description="Disordered" evidence="2">
    <location>
        <begin position="69"/>
        <end position="88"/>
    </location>
</feature>
<dbReference type="Pfam" id="PF01026">
    <property type="entry name" value="TatD_DNase"/>
    <property type="match status" value="1"/>
</dbReference>